<reference evidence="2 3" key="1">
    <citation type="submission" date="2019-06" db="EMBL/GenBank/DDBJ databases">
        <authorList>
            <person name="Livingstone P."/>
            <person name="Whitworth D."/>
        </authorList>
    </citation>
    <scope>NUCLEOTIDE SEQUENCE [LARGE SCALE GENOMIC DNA]</scope>
    <source>
        <strain evidence="2 3">AM401</strain>
    </source>
</reference>
<keyword evidence="3" id="KW-1185">Reference proteome</keyword>
<dbReference type="Proteomes" id="UP000315369">
    <property type="component" value="Unassembled WGS sequence"/>
</dbReference>
<proteinExistence type="predicted"/>
<gene>
    <name evidence="2" type="ORF">FJV41_14435</name>
</gene>
<evidence type="ECO:0000256" key="1">
    <source>
        <dbReference type="SAM" id="MobiDB-lite"/>
    </source>
</evidence>
<name>A0A540X224_9BACT</name>
<protein>
    <recommendedName>
        <fullName evidence="4">Lipoprotein</fullName>
    </recommendedName>
</protein>
<dbReference type="EMBL" id="VIFM01000047">
    <property type="protein sequence ID" value="TQF15270.1"/>
    <property type="molecule type" value="Genomic_DNA"/>
</dbReference>
<feature type="region of interest" description="Disordered" evidence="1">
    <location>
        <begin position="22"/>
        <end position="52"/>
    </location>
</feature>
<evidence type="ECO:0000313" key="2">
    <source>
        <dbReference type="EMBL" id="TQF15270.1"/>
    </source>
</evidence>
<dbReference type="RefSeq" id="WP_141643050.1">
    <property type="nucleotide sequence ID" value="NZ_VIFM01000047.1"/>
</dbReference>
<sequence>MTAKWLSAGVGLLLVVASGCESSGAKDAPVPDSGTVEDGGPGGEDAGSDAGVDPLACEKQQGVCAGARRAWVDGAYEQECTGRSYGTDFEAAETRCDGLDNDCDGVTDPEVRSRVTSLEAGLFAGYASSLQTEHGVFMAVGSPDDVRILRLDSKLVLQATTRVPMPWVRTGGTPEALQRTQLVRTANGLALYYSTVARDAGAPLRAYLVPLDDLGAPIPLPEGGLVEYPLLDRPLDQESTRVATSPSGDRLVILWRSGSAQSPPMEVMGTVTDIEGQVLTAPKVLFKNVVNISPRLGSVIWLRNGEVLAAMVDVRHGNLGEAVRLRRFDANLDPIGEERSFETSAHFPATPLLVDLGAARGGPLESPVLVMRMAGAPDWIRRIQVVQNLFHGGSPEDWVATPTPHVAWFGAFADEGVLRLAWLSYFKDFSAPSPGGNINLGWSGRLGTLDEGHAQVERFAESEPLPLHGYSQWVLMEKLEPRRMGALYMTATTDGVSLDAVRYCTP</sequence>
<evidence type="ECO:0000313" key="3">
    <source>
        <dbReference type="Proteomes" id="UP000315369"/>
    </source>
</evidence>
<dbReference type="OrthoDB" id="5380162at2"/>
<dbReference type="AlphaFoldDB" id="A0A540X224"/>
<organism evidence="2 3">
    <name type="scientific">Myxococcus llanfairpwllgwyngyllgogerychwyrndrobwllllantysiliogogogochensis</name>
    <dbReference type="NCBI Taxonomy" id="2590453"/>
    <lineage>
        <taxon>Bacteria</taxon>
        <taxon>Pseudomonadati</taxon>
        <taxon>Myxococcota</taxon>
        <taxon>Myxococcia</taxon>
        <taxon>Myxococcales</taxon>
        <taxon>Cystobacterineae</taxon>
        <taxon>Myxococcaceae</taxon>
        <taxon>Myxococcus</taxon>
    </lineage>
</organism>
<accession>A0A540X224</accession>
<comment type="caution">
    <text evidence="2">The sequence shown here is derived from an EMBL/GenBank/DDBJ whole genome shotgun (WGS) entry which is preliminary data.</text>
</comment>
<dbReference type="PROSITE" id="PS51257">
    <property type="entry name" value="PROKAR_LIPOPROTEIN"/>
    <property type="match status" value="1"/>
</dbReference>
<evidence type="ECO:0008006" key="4">
    <source>
        <dbReference type="Google" id="ProtNLM"/>
    </source>
</evidence>